<keyword evidence="1" id="KW-1133">Transmembrane helix</keyword>
<organism evidence="2 3">
    <name type="scientific">Candidatus Clostridium eludens</name>
    <dbReference type="NCBI Taxonomy" id="3381663"/>
    <lineage>
        <taxon>Bacteria</taxon>
        <taxon>Bacillati</taxon>
        <taxon>Bacillota</taxon>
        <taxon>Clostridia</taxon>
        <taxon>Eubacteriales</taxon>
        <taxon>Clostridiaceae</taxon>
        <taxon>Clostridium</taxon>
    </lineage>
</organism>
<proteinExistence type="predicted"/>
<keyword evidence="1" id="KW-0812">Transmembrane</keyword>
<feature type="transmembrane region" description="Helical" evidence="1">
    <location>
        <begin position="80"/>
        <end position="100"/>
    </location>
</feature>
<reference evidence="2 3" key="1">
    <citation type="submission" date="2024-11" db="EMBL/GenBank/DDBJ databases">
        <authorList>
            <person name="Heng Y.C."/>
            <person name="Lim A.C.H."/>
            <person name="Lee J.K.Y."/>
            <person name="Kittelmann S."/>
        </authorList>
    </citation>
    <scope>NUCLEOTIDE SEQUENCE [LARGE SCALE GENOMIC DNA]</scope>
    <source>
        <strain evidence="2 3">WILCCON 0269</strain>
    </source>
</reference>
<comment type="caution">
    <text evidence="2">The sequence shown here is derived from an EMBL/GenBank/DDBJ whole genome shotgun (WGS) entry which is preliminary data.</text>
</comment>
<name>A0ABW8SRD0_9CLOT</name>
<evidence type="ECO:0000313" key="3">
    <source>
        <dbReference type="Proteomes" id="UP001623660"/>
    </source>
</evidence>
<dbReference type="Pfam" id="PF20563">
    <property type="entry name" value="DUF6773"/>
    <property type="match status" value="1"/>
</dbReference>
<feature type="transmembrane region" description="Helical" evidence="1">
    <location>
        <begin position="106"/>
        <end position="129"/>
    </location>
</feature>
<sequence length="149" mass="17634">MKDERIEQATNKINSELALLMYGIVVISFLAKLWIYNIDLSRCWTEYIIMIIVPLYQFIRARSMKVSLHVNKSSNLSFKVVAMQCVVLVAIFGAFVYKTIIQRNNFHWKSAVFNILIFIVLFVFIYFVVNKSEKKQVKKYEEQFNDDEK</sequence>
<dbReference type="InterPro" id="IPR046664">
    <property type="entry name" value="DUF6773"/>
</dbReference>
<evidence type="ECO:0000313" key="2">
    <source>
        <dbReference type="EMBL" id="MFL0198625.1"/>
    </source>
</evidence>
<feature type="transmembrane region" description="Helical" evidence="1">
    <location>
        <begin position="20"/>
        <end position="38"/>
    </location>
</feature>
<dbReference type="Proteomes" id="UP001623660">
    <property type="component" value="Unassembled WGS sequence"/>
</dbReference>
<feature type="transmembrane region" description="Helical" evidence="1">
    <location>
        <begin position="44"/>
        <end position="59"/>
    </location>
</feature>
<keyword evidence="1" id="KW-0472">Membrane</keyword>
<dbReference type="RefSeq" id="WP_406794734.1">
    <property type="nucleotide sequence ID" value="NZ_JBJHZX010000073.1"/>
</dbReference>
<keyword evidence="3" id="KW-1185">Reference proteome</keyword>
<accession>A0ABW8SRD0</accession>
<evidence type="ECO:0000256" key="1">
    <source>
        <dbReference type="SAM" id="Phobius"/>
    </source>
</evidence>
<gene>
    <name evidence="2" type="ORF">ACJDU8_24165</name>
</gene>
<protein>
    <submittedName>
        <fullName evidence="2">DUF6773 family protein</fullName>
    </submittedName>
</protein>
<dbReference type="EMBL" id="JBJHZX010000073">
    <property type="protein sequence ID" value="MFL0198625.1"/>
    <property type="molecule type" value="Genomic_DNA"/>
</dbReference>